<proteinExistence type="predicted"/>
<evidence type="ECO:0000313" key="1">
    <source>
        <dbReference type="EMBL" id="MCI22949.1"/>
    </source>
</evidence>
<protein>
    <submittedName>
        <fullName evidence="1">Uncharacterized protein</fullName>
    </submittedName>
</protein>
<reference evidence="1 2" key="1">
    <citation type="journal article" date="2018" name="Front. Plant Sci.">
        <title>Red Clover (Trifolium pratense) and Zigzag Clover (T. medium) - A Picture of Genomic Similarities and Differences.</title>
        <authorList>
            <person name="Dluhosova J."/>
            <person name="Istvanek J."/>
            <person name="Nedelnik J."/>
            <person name="Repkova J."/>
        </authorList>
    </citation>
    <scope>NUCLEOTIDE SEQUENCE [LARGE SCALE GENOMIC DNA]</scope>
    <source>
        <strain evidence="2">cv. 10/8</strain>
        <tissue evidence="1">Leaf</tissue>
    </source>
</reference>
<evidence type="ECO:0000313" key="2">
    <source>
        <dbReference type="Proteomes" id="UP000265520"/>
    </source>
</evidence>
<dbReference type="EMBL" id="LXQA010133270">
    <property type="protein sequence ID" value="MCI22949.1"/>
    <property type="molecule type" value="Genomic_DNA"/>
</dbReference>
<organism evidence="1 2">
    <name type="scientific">Trifolium medium</name>
    <dbReference type="NCBI Taxonomy" id="97028"/>
    <lineage>
        <taxon>Eukaryota</taxon>
        <taxon>Viridiplantae</taxon>
        <taxon>Streptophyta</taxon>
        <taxon>Embryophyta</taxon>
        <taxon>Tracheophyta</taxon>
        <taxon>Spermatophyta</taxon>
        <taxon>Magnoliopsida</taxon>
        <taxon>eudicotyledons</taxon>
        <taxon>Gunneridae</taxon>
        <taxon>Pentapetalae</taxon>
        <taxon>rosids</taxon>
        <taxon>fabids</taxon>
        <taxon>Fabales</taxon>
        <taxon>Fabaceae</taxon>
        <taxon>Papilionoideae</taxon>
        <taxon>50 kb inversion clade</taxon>
        <taxon>NPAAA clade</taxon>
        <taxon>Hologalegina</taxon>
        <taxon>IRL clade</taxon>
        <taxon>Trifolieae</taxon>
        <taxon>Trifolium</taxon>
    </lineage>
</organism>
<name>A0A392QG84_9FABA</name>
<comment type="caution">
    <text evidence="1">The sequence shown here is derived from an EMBL/GenBank/DDBJ whole genome shotgun (WGS) entry which is preliminary data.</text>
</comment>
<accession>A0A392QG84</accession>
<dbReference type="Proteomes" id="UP000265520">
    <property type="component" value="Unassembled WGS sequence"/>
</dbReference>
<keyword evidence="2" id="KW-1185">Reference proteome</keyword>
<sequence>MGRKSEALKPEAHVLLPEAKFMAPGAKLSRDRAWGEIWRLGRNLVPEASFIV</sequence>
<dbReference type="AlphaFoldDB" id="A0A392QG84"/>